<comment type="similarity">
    <text evidence="2 10 11">Belongs to the TonB-dependent receptor family.</text>
</comment>
<evidence type="ECO:0000256" key="10">
    <source>
        <dbReference type="PROSITE-ProRule" id="PRU01360"/>
    </source>
</evidence>
<organism evidence="15 16">
    <name type="scientific">Variovorax dokdonensis</name>
    <dbReference type="NCBI Taxonomy" id="344883"/>
    <lineage>
        <taxon>Bacteria</taxon>
        <taxon>Pseudomonadati</taxon>
        <taxon>Pseudomonadota</taxon>
        <taxon>Betaproteobacteria</taxon>
        <taxon>Burkholderiales</taxon>
        <taxon>Comamonadaceae</taxon>
        <taxon>Variovorax</taxon>
    </lineage>
</organism>
<dbReference type="RefSeq" id="WP_286658017.1">
    <property type="nucleotide sequence ID" value="NZ_JASZYV010000001.1"/>
</dbReference>
<dbReference type="Pfam" id="PF07715">
    <property type="entry name" value="Plug"/>
    <property type="match status" value="1"/>
</dbReference>
<feature type="domain" description="TonB-dependent receptor plug" evidence="14">
    <location>
        <begin position="55"/>
        <end position="155"/>
    </location>
</feature>
<keyword evidence="5 10" id="KW-0812">Transmembrane</keyword>
<name>A0ABT7N4N2_9BURK</name>
<keyword evidence="7 10" id="KW-0472">Membrane</keyword>
<evidence type="ECO:0000313" key="16">
    <source>
        <dbReference type="Proteomes" id="UP001174908"/>
    </source>
</evidence>
<dbReference type="Gene3D" id="2.40.170.20">
    <property type="entry name" value="TonB-dependent receptor, beta-barrel domain"/>
    <property type="match status" value="1"/>
</dbReference>
<dbReference type="InterPro" id="IPR039426">
    <property type="entry name" value="TonB-dep_rcpt-like"/>
</dbReference>
<evidence type="ECO:0000256" key="8">
    <source>
        <dbReference type="ARBA" id="ARBA00023170"/>
    </source>
</evidence>
<dbReference type="InterPro" id="IPR012910">
    <property type="entry name" value="Plug_dom"/>
</dbReference>
<feature type="signal peptide" evidence="12">
    <location>
        <begin position="1"/>
        <end position="25"/>
    </location>
</feature>
<dbReference type="Gene3D" id="2.170.130.10">
    <property type="entry name" value="TonB-dependent receptor, plug domain"/>
    <property type="match status" value="1"/>
</dbReference>
<evidence type="ECO:0000256" key="6">
    <source>
        <dbReference type="ARBA" id="ARBA00023077"/>
    </source>
</evidence>
<evidence type="ECO:0000259" key="14">
    <source>
        <dbReference type="Pfam" id="PF07715"/>
    </source>
</evidence>
<evidence type="ECO:0000256" key="4">
    <source>
        <dbReference type="ARBA" id="ARBA00022452"/>
    </source>
</evidence>
<evidence type="ECO:0000256" key="3">
    <source>
        <dbReference type="ARBA" id="ARBA00022448"/>
    </source>
</evidence>
<dbReference type="InterPro" id="IPR037066">
    <property type="entry name" value="Plug_dom_sf"/>
</dbReference>
<feature type="chain" id="PRO_5046312955" evidence="12">
    <location>
        <begin position="26"/>
        <end position="692"/>
    </location>
</feature>
<dbReference type="EMBL" id="JASZYV010000001">
    <property type="protein sequence ID" value="MDM0042884.1"/>
    <property type="molecule type" value="Genomic_DNA"/>
</dbReference>
<keyword evidence="16" id="KW-1185">Reference proteome</keyword>
<dbReference type="PANTHER" id="PTHR30069:SF40">
    <property type="entry name" value="TONB-DEPENDENT RECEPTOR NMB0964-RELATED"/>
    <property type="match status" value="1"/>
</dbReference>
<evidence type="ECO:0000259" key="13">
    <source>
        <dbReference type="Pfam" id="PF00593"/>
    </source>
</evidence>
<dbReference type="Proteomes" id="UP001174908">
    <property type="component" value="Unassembled WGS sequence"/>
</dbReference>
<keyword evidence="12" id="KW-0732">Signal</keyword>
<sequence>MFHSYRRSAVSAAVLSLSCCATAWAQSQPATPDSRPAMREITVTGNPLGAPDPIAPVTSLSNDALLLRDAPSLGETLNGLPGVSSTYFGPNASRPTIRGQDGDRIRILQNGGVTADASALSYDHAVPVDSLVIERAEVLRGTSALQYGGSAVGGVVNLLDNRIPTEPIEGVGGRADVGYATGNREKSGGVLVEAGNGRIAVHADAFRRDSDDVSVPIDLPCDNPQRPGEARKICNSASQADGGAFGGTLFFDQGWIGASASTYRSDYGSVAEDDVSIRMRSDRYALEGEWRPGGFFSSLHMKASRTNYGHTEFEGSETGTVFSRDTNDFRLEARHQKLGNLEGLIGFSSESGDFSAEGEEAFVPTTRTRANAVFLQEDLATSWGRLSLGARTEDVKVRSGGSTDPDIDRFFVGERSFRPSSAALGALVNLSPQWRLTSNLAYTERAPKDYELFANGPHVATGAWETGDADLQKEKSAGVDLGTQWTSGPNNARINAYYTRFSNYIGLLSTGNTRGEEGELNPEGEEGLPEYAYSGVRARFVGIEANGTLRLLGNEGLARPEEPSTLDLEWRGDVVRATNTDLYLPLPRISPVRVGATLAYGTGPWAARFGFDYYAAQDRVPEGDRATDSYTLWNASLTYKMKVQRANLTWYARIDNITNELAYSATSILTTTAYPSVPLPGRSLKVGLRATF</sequence>
<proteinExistence type="inferred from homology"/>
<comment type="subcellular location">
    <subcellularLocation>
        <location evidence="1 10">Cell outer membrane</location>
        <topology evidence="1 10">Multi-pass membrane protein</topology>
    </subcellularLocation>
</comment>
<dbReference type="PROSITE" id="PS51257">
    <property type="entry name" value="PROKAR_LIPOPROTEIN"/>
    <property type="match status" value="1"/>
</dbReference>
<evidence type="ECO:0000256" key="5">
    <source>
        <dbReference type="ARBA" id="ARBA00022692"/>
    </source>
</evidence>
<dbReference type="Pfam" id="PF00593">
    <property type="entry name" value="TonB_dep_Rec_b-barrel"/>
    <property type="match status" value="1"/>
</dbReference>
<keyword evidence="6 11" id="KW-0798">TonB box</keyword>
<evidence type="ECO:0000256" key="12">
    <source>
        <dbReference type="SAM" id="SignalP"/>
    </source>
</evidence>
<protein>
    <submittedName>
        <fullName evidence="15">TonB-dependent receptor</fullName>
    </submittedName>
</protein>
<evidence type="ECO:0000256" key="11">
    <source>
        <dbReference type="RuleBase" id="RU003357"/>
    </source>
</evidence>
<evidence type="ECO:0000256" key="9">
    <source>
        <dbReference type="ARBA" id="ARBA00023237"/>
    </source>
</evidence>
<dbReference type="InterPro" id="IPR036942">
    <property type="entry name" value="Beta-barrel_TonB_sf"/>
</dbReference>
<dbReference type="PROSITE" id="PS52016">
    <property type="entry name" value="TONB_DEPENDENT_REC_3"/>
    <property type="match status" value="1"/>
</dbReference>
<keyword evidence="8 15" id="KW-0675">Receptor</keyword>
<accession>A0ABT7N4N2</accession>
<dbReference type="SUPFAM" id="SSF56935">
    <property type="entry name" value="Porins"/>
    <property type="match status" value="1"/>
</dbReference>
<gene>
    <name evidence="15" type="ORF">QTH91_00180</name>
</gene>
<evidence type="ECO:0000256" key="1">
    <source>
        <dbReference type="ARBA" id="ARBA00004571"/>
    </source>
</evidence>
<keyword evidence="3 10" id="KW-0813">Transport</keyword>
<keyword evidence="4 10" id="KW-1134">Transmembrane beta strand</keyword>
<evidence type="ECO:0000313" key="15">
    <source>
        <dbReference type="EMBL" id="MDM0042884.1"/>
    </source>
</evidence>
<dbReference type="InterPro" id="IPR000531">
    <property type="entry name" value="Beta-barrel_TonB"/>
</dbReference>
<evidence type="ECO:0000256" key="7">
    <source>
        <dbReference type="ARBA" id="ARBA00023136"/>
    </source>
</evidence>
<comment type="caution">
    <text evidence="15">The sequence shown here is derived from an EMBL/GenBank/DDBJ whole genome shotgun (WGS) entry which is preliminary data.</text>
</comment>
<reference evidence="15" key="1">
    <citation type="submission" date="2023-06" db="EMBL/GenBank/DDBJ databases">
        <authorList>
            <person name="Jiang Y."/>
            <person name="Liu Q."/>
        </authorList>
    </citation>
    <scope>NUCLEOTIDE SEQUENCE</scope>
    <source>
        <strain evidence="15">CGMCC 1.12089</strain>
    </source>
</reference>
<dbReference type="PANTHER" id="PTHR30069">
    <property type="entry name" value="TONB-DEPENDENT OUTER MEMBRANE RECEPTOR"/>
    <property type="match status" value="1"/>
</dbReference>
<evidence type="ECO:0000256" key="2">
    <source>
        <dbReference type="ARBA" id="ARBA00009810"/>
    </source>
</evidence>
<keyword evidence="9 10" id="KW-0998">Cell outer membrane</keyword>
<feature type="domain" description="TonB-dependent receptor-like beta-barrel" evidence="13">
    <location>
        <begin position="248"/>
        <end position="657"/>
    </location>
</feature>